<dbReference type="GO" id="GO:0003937">
    <property type="term" value="F:IMP cyclohydrolase activity"/>
    <property type="evidence" value="ECO:0007669"/>
    <property type="project" value="UniProtKB-EC"/>
</dbReference>
<dbReference type="EC" id="3.5.4.10" evidence="5"/>
<proteinExistence type="predicted"/>
<feature type="non-terminal residue" evidence="5">
    <location>
        <position position="1"/>
    </location>
</feature>
<keyword evidence="1 5" id="KW-0808">Transferase</keyword>
<evidence type="ECO:0000256" key="3">
    <source>
        <dbReference type="ARBA" id="ARBA00022801"/>
    </source>
</evidence>
<evidence type="ECO:0000256" key="2">
    <source>
        <dbReference type="ARBA" id="ARBA00022755"/>
    </source>
</evidence>
<reference evidence="5 6" key="1">
    <citation type="journal article" date="2019" name="Nat. Microbiol.">
        <title>Mediterranean grassland soil C-N compound turnover is dependent on rainfall and depth, and is mediated by genomically divergent microorganisms.</title>
        <authorList>
            <person name="Diamond S."/>
            <person name="Andeer P.F."/>
            <person name="Li Z."/>
            <person name="Crits-Christoph A."/>
            <person name="Burstein D."/>
            <person name="Anantharaman K."/>
            <person name="Lane K.R."/>
            <person name="Thomas B.C."/>
            <person name="Pan C."/>
            <person name="Northen T.R."/>
            <person name="Banfield J.F."/>
        </authorList>
    </citation>
    <scope>NUCLEOTIDE SEQUENCE [LARGE SCALE GENOMIC DNA]</scope>
    <source>
        <strain evidence="5">NP_2</strain>
    </source>
</reference>
<evidence type="ECO:0000256" key="1">
    <source>
        <dbReference type="ARBA" id="ARBA00022679"/>
    </source>
</evidence>
<organism evidence="5 6">
    <name type="scientific">Candidatus Segetimicrobium genomatis</name>
    <dbReference type="NCBI Taxonomy" id="2569760"/>
    <lineage>
        <taxon>Bacteria</taxon>
        <taxon>Bacillati</taxon>
        <taxon>Candidatus Sysuimicrobiota</taxon>
        <taxon>Candidatus Sysuimicrobiia</taxon>
        <taxon>Candidatus Sysuimicrobiales</taxon>
        <taxon>Candidatus Segetimicrobiaceae</taxon>
        <taxon>Candidatus Segetimicrobium</taxon>
    </lineage>
</organism>
<evidence type="ECO:0000313" key="6">
    <source>
        <dbReference type="Proteomes" id="UP000318661"/>
    </source>
</evidence>
<protein>
    <submittedName>
        <fullName evidence="5">Bifunctional phosphoribosylaminoimidazolecarboxamide formyltransferase/IMP cyclohydrolase</fullName>
        <ecNumber evidence="5">2.1.2.3</ecNumber>
        <ecNumber evidence="5">3.5.4.10</ecNumber>
    </submittedName>
</protein>
<keyword evidence="2" id="KW-0658">Purine biosynthesis</keyword>
<sequence>IEIRSVSGGLLVQGHDTTDLDETQLRLATPRAPSDAEMADLRFAWKVCKWVKSNAIVLAYGGATVGIGSGQPNRVGAVEIAVKGAGDRARGAVLASDAFFPFRDGIDAAAHAGITAIIQPGGSVRDEEVIAAATEHGIAMIFTGIRHFRH</sequence>
<dbReference type="InterPro" id="IPR002695">
    <property type="entry name" value="PurH-like"/>
</dbReference>
<dbReference type="SMART" id="SM00798">
    <property type="entry name" value="AICARFT_IMPCHas"/>
    <property type="match status" value="1"/>
</dbReference>
<dbReference type="FunFam" id="3.40.140.20:FF:000001">
    <property type="entry name" value="Bifunctional purine biosynthesis protein PurH"/>
    <property type="match status" value="1"/>
</dbReference>
<dbReference type="InterPro" id="IPR016193">
    <property type="entry name" value="Cytidine_deaminase-like"/>
</dbReference>
<dbReference type="EMBL" id="VBAJ01000068">
    <property type="protein sequence ID" value="TMJ09114.1"/>
    <property type="molecule type" value="Genomic_DNA"/>
</dbReference>
<dbReference type="Proteomes" id="UP000318661">
    <property type="component" value="Unassembled WGS sequence"/>
</dbReference>
<dbReference type="GO" id="GO:0004643">
    <property type="term" value="F:phosphoribosylaminoimidazolecarboxamide formyltransferase activity"/>
    <property type="evidence" value="ECO:0007669"/>
    <property type="project" value="UniProtKB-EC"/>
</dbReference>
<keyword evidence="4" id="KW-0511">Multifunctional enzyme</keyword>
<dbReference type="SUPFAM" id="SSF53927">
    <property type="entry name" value="Cytidine deaminase-like"/>
    <property type="match status" value="1"/>
</dbReference>
<evidence type="ECO:0000313" key="5">
    <source>
        <dbReference type="EMBL" id="TMJ09114.1"/>
    </source>
</evidence>
<dbReference type="Gene3D" id="3.40.140.20">
    <property type="match status" value="1"/>
</dbReference>
<dbReference type="EC" id="2.1.2.3" evidence="5"/>
<evidence type="ECO:0000256" key="4">
    <source>
        <dbReference type="ARBA" id="ARBA00023268"/>
    </source>
</evidence>
<dbReference type="Pfam" id="PF01808">
    <property type="entry name" value="AICARFT_IMPCHas"/>
    <property type="match status" value="1"/>
</dbReference>
<dbReference type="PANTHER" id="PTHR11692">
    <property type="entry name" value="BIFUNCTIONAL PURINE BIOSYNTHESIS PROTEIN PURH"/>
    <property type="match status" value="1"/>
</dbReference>
<name>A0A537LM75_9BACT</name>
<dbReference type="GO" id="GO:0005829">
    <property type="term" value="C:cytosol"/>
    <property type="evidence" value="ECO:0007669"/>
    <property type="project" value="TreeGrafter"/>
</dbReference>
<gene>
    <name evidence="5" type="primary">purH</name>
    <name evidence="5" type="ORF">E6G99_03150</name>
</gene>
<comment type="caution">
    <text evidence="5">The sequence shown here is derived from an EMBL/GenBank/DDBJ whole genome shotgun (WGS) entry which is preliminary data.</text>
</comment>
<keyword evidence="3 5" id="KW-0378">Hydrolase</keyword>
<dbReference type="InterPro" id="IPR024051">
    <property type="entry name" value="AICAR_Tfase_dup_dom_sf"/>
</dbReference>
<accession>A0A537LM75</accession>
<dbReference type="GO" id="GO:0006189">
    <property type="term" value="P:'de novo' IMP biosynthetic process"/>
    <property type="evidence" value="ECO:0007669"/>
    <property type="project" value="TreeGrafter"/>
</dbReference>
<dbReference type="AlphaFoldDB" id="A0A537LM75"/>
<dbReference type="PANTHER" id="PTHR11692:SF0">
    <property type="entry name" value="BIFUNCTIONAL PURINE BIOSYNTHESIS PROTEIN ATIC"/>
    <property type="match status" value="1"/>
</dbReference>